<dbReference type="Proteomes" id="UP000325081">
    <property type="component" value="Unassembled WGS sequence"/>
</dbReference>
<evidence type="ECO:0000256" key="5">
    <source>
        <dbReference type="ARBA" id="ARBA00022989"/>
    </source>
</evidence>
<dbReference type="PANTHER" id="PTHR33102">
    <property type="entry name" value="DVL19-RELATED-RELATED"/>
    <property type="match status" value="1"/>
</dbReference>
<keyword evidence="9" id="KW-1185">Reference proteome</keyword>
<dbReference type="GO" id="GO:0005886">
    <property type="term" value="C:plasma membrane"/>
    <property type="evidence" value="ECO:0007669"/>
    <property type="project" value="UniProtKB-SubCell"/>
</dbReference>
<name>A0A5A7QI34_STRAF</name>
<proteinExistence type="inferred from homology"/>
<comment type="subcellular location">
    <subcellularLocation>
        <location evidence="1">Cell membrane</location>
        <topology evidence="1">Single-pass membrane protein</topology>
    </subcellularLocation>
</comment>
<dbReference type="Pfam" id="PF08137">
    <property type="entry name" value="DVL"/>
    <property type="match status" value="1"/>
</dbReference>
<evidence type="ECO:0000256" key="3">
    <source>
        <dbReference type="ARBA" id="ARBA00022475"/>
    </source>
</evidence>
<dbReference type="OrthoDB" id="1020556at2759"/>
<keyword evidence="2" id="KW-0217">Developmental protein</keyword>
<evidence type="ECO:0000256" key="4">
    <source>
        <dbReference type="ARBA" id="ARBA00022692"/>
    </source>
</evidence>
<dbReference type="EMBL" id="BKCP01007070">
    <property type="protein sequence ID" value="GER44754.1"/>
    <property type="molecule type" value="Genomic_DNA"/>
</dbReference>
<evidence type="ECO:0000256" key="7">
    <source>
        <dbReference type="ARBA" id="ARBA00024340"/>
    </source>
</evidence>
<organism evidence="8 9">
    <name type="scientific">Striga asiatica</name>
    <name type="common">Asiatic witchweed</name>
    <name type="synonym">Buchnera asiatica</name>
    <dbReference type="NCBI Taxonomy" id="4170"/>
    <lineage>
        <taxon>Eukaryota</taxon>
        <taxon>Viridiplantae</taxon>
        <taxon>Streptophyta</taxon>
        <taxon>Embryophyta</taxon>
        <taxon>Tracheophyta</taxon>
        <taxon>Spermatophyta</taxon>
        <taxon>Magnoliopsida</taxon>
        <taxon>eudicotyledons</taxon>
        <taxon>Gunneridae</taxon>
        <taxon>Pentapetalae</taxon>
        <taxon>asterids</taxon>
        <taxon>lamiids</taxon>
        <taxon>Lamiales</taxon>
        <taxon>Orobanchaceae</taxon>
        <taxon>Buchnereae</taxon>
        <taxon>Striga</taxon>
    </lineage>
</organism>
<accession>A0A5A7QI34</accession>
<keyword evidence="6" id="KW-0472">Membrane</keyword>
<reference evidence="9" key="1">
    <citation type="journal article" date="2019" name="Curr. Biol.">
        <title>Genome Sequence of Striga asiatica Provides Insight into the Evolution of Plant Parasitism.</title>
        <authorList>
            <person name="Yoshida S."/>
            <person name="Kim S."/>
            <person name="Wafula E.K."/>
            <person name="Tanskanen J."/>
            <person name="Kim Y.M."/>
            <person name="Honaas L."/>
            <person name="Yang Z."/>
            <person name="Spallek T."/>
            <person name="Conn C.E."/>
            <person name="Ichihashi Y."/>
            <person name="Cheong K."/>
            <person name="Cui S."/>
            <person name="Der J.P."/>
            <person name="Gundlach H."/>
            <person name="Jiao Y."/>
            <person name="Hori C."/>
            <person name="Ishida J.K."/>
            <person name="Kasahara H."/>
            <person name="Kiba T."/>
            <person name="Kim M.S."/>
            <person name="Koo N."/>
            <person name="Laohavisit A."/>
            <person name="Lee Y.H."/>
            <person name="Lumba S."/>
            <person name="McCourt P."/>
            <person name="Mortimer J.C."/>
            <person name="Mutuku J.M."/>
            <person name="Nomura T."/>
            <person name="Sasaki-Sekimoto Y."/>
            <person name="Seto Y."/>
            <person name="Wang Y."/>
            <person name="Wakatake T."/>
            <person name="Sakakibara H."/>
            <person name="Demura T."/>
            <person name="Yamaguchi S."/>
            <person name="Yoneyama K."/>
            <person name="Manabe R.I."/>
            <person name="Nelson D.C."/>
            <person name="Schulman A.H."/>
            <person name="Timko M.P."/>
            <person name="dePamphilis C.W."/>
            <person name="Choi D."/>
            <person name="Shirasu K."/>
        </authorList>
    </citation>
    <scope>NUCLEOTIDE SEQUENCE [LARGE SCALE GENOMIC DNA]</scope>
    <source>
        <strain evidence="9">cv. UVA1</strain>
    </source>
</reference>
<sequence>MEFTWRQTADSAYFIFFLKQEGPPFASWQQNPTNQSLPPVQPPQTLHFLYPETNYHRSMIRVRKFCSWRKCSRFVQEQRTRFYIIWRCSIILIRWKFEGVRLELSRG</sequence>
<dbReference type="GO" id="GO:0008285">
    <property type="term" value="P:negative regulation of cell population proliferation"/>
    <property type="evidence" value="ECO:0007669"/>
    <property type="project" value="InterPro"/>
</dbReference>
<evidence type="ECO:0000256" key="6">
    <source>
        <dbReference type="ARBA" id="ARBA00023136"/>
    </source>
</evidence>
<keyword evidence="5" id="KW-1133">Transmembrane helix</keyword>
<comment type="caution">
    <text evidence="8">The sequence shown here is derived from an EMBL/GenBank/DDBJ whole genome shotgun (WGS) entry which is preliminary data.</text>
</comment>
<gene>
    <name evidence="8" type="ORF">STAS_21661</name>
</gene>
<dbReference type="GO" id="GO:0048367">
    <property type="term" value="P:shoot system development"/>
    <property type="evidence" value="ECO:0007669"/>
    <property type="project" value="UniProtKB-ARBA"/>
</dbReference>
<dbReference type="AlphaFoldDB" id="A0A5A7QI34"/>
<keyword evidence="3" id="KW-1003">Cell membrane</keyword>
<evidence type="ECO:0000256" key="2">
    <source>
        <dbReference type="ARBA" id="ARBA00022473"/>
    </source>
</evidence>
<evidence type="ECO:0000256" key="1">
    <source>
        <dbReference type="ARBA" id="ARBA00004162"/>
    </source>
</evidence>
<dbReference type="InterPro" id="IPR051525">
    <property type="entry name" value="DVL_RTFL_regulatory"/>
</dbReference>
<comment type="similarity">
    <text evidence="7">Belongs to the DVL/RTFL small polypeptides family.</text>
</comment>
<dbReference type="InterPro" id="IPR012552">
    <property type="entry name" value="DVL"/>
</dbReference>
<protein>
    <submittedName>
        <fullName evidence="8">ROTUNDIFOLIA like 7</fullName>
    </submittedName>
</protein>
<evidence type="ECO:0000313" key="8">
    <source>
        <dbReference type="EMBL" id="GER44754.1"/>
    </source>
</evidence>
<keyword evidence="4" id="KW-0812">Transmembrane</keyword>
<evidence type="ECO:0000313" key="9">
    <source>
        <dbReference type="Proteomes" id="UP000325081"/>
    </source>
</evidence>